<feature type="compositionally biased region" description="Basic and acidic residues" evidence="5">
    <location>
        <begin position="254"/>
        <end position="271"/>
    </location>
</feature>
<feature type="compositionally biased region" description="Basic and acidic residues" evidence="5">
    <location>
        <begin position="304"/>
        <end position="315"/>
    </location>
</feature>
<accession>A0A427YMC3</accession>
<dbReference type="PROSITE" id="PS52012">
    <property type="entry name" value="CFEM"/>
    <property type="match status" value="1"/>
</dbReference>
<evidence type="ECO:0000256" key="2">
    <source>
        <dbReference type="ARBA" id="ARBA00022525"/>
    </source>
</evidence>
<keyword evidence="2" id="KW-0964">Secreted</keyword>
<dbReference type="Pfam" id="PF05730">
    <property type="entry name" value="CFEM"/>
    <property type="match status" value="1"/>
</dbReference>
<evidence type="ECO:0000256" key="1">
    <source>
        <dbReference type="ARBA" id="ARBA00004613"/>
    </source>
</evidence>
<dbReference type="STRING" id="1890683.A0A427YMC3"/>
<keyword evidence="3" id="KW-0732">Signal</keyword>
<name>A0A427YMC3_9TREE</name>
<keyword evidence="9" id="KW-1185">Reference proteome</keyword>
<keyword evidence="4" id="KW-1015">Disulfide bond</keyword>
<dbReference type="OrthoDB" id="3065412at2759"/>
<dbReference type="AlphaFoldDB" id="A0A427YMC3"/>
<keyword evidence="6" id="KW-0472">Membrane</keyword>
<dbReference type="GO" id="GO:0005576">
    <property type="term" value="C:extracellular region"/>
    <property type="evidence" value="ECO:0007669"/>
    <property type="project" value="UniProtKB-SubCell"/>
</dbReference>
<organism evidence="8 9">
    <name type="scientific">Saitozyma podzolica</name>
    <dbReference type="NCBI Taxonomy" id="1890683"/>
    <lineage>
        <taxon>Eukaryota</taxon>
        <taxon>Fungi</taxon>
        <taxon>Dikarya</taxon>
        <taxon>Basidiomycota</taxon>
        <taxon>Agaricomycotina</taxon>
        <taxon>Tremellomycetes</taxon>
        <taxon>Tremellales</taxon>
        <taxon>Trimorphomycetaceae</taxon>
        <taxon>Saitozyma</taxon>
    </lineage>
</organism>
<evidence type="ECO:0000313" key="8">
    <source>
        <dbReference type="EMBL" id="RSH92245.1"/>
    </source>
</evidence>
<evidence type="ECO:0000259" key="7">
    <source>
        <dbReference type="PROSITE" id="PS52012"/>
    </source>
</evidence>
<dbReference type="Proteomes" id="UP000279259">
    <property type="component" value="Unassembled WGS sequence"/>
</dbReference>
<feature type="region of interest" description="Disordered" evidence="5">
    <location>
        <begin position="155"/>
        <end position="190"/>
    </location>
</feature>
<feature type="domain" description="CFEM" evidence="7">
    <location>
        <begin position="1"/>
        <end position="106"/>
    </location>
</feature>
<comment type="subcellular location">
    <subcellularLocation>
        <location evidence="1">Secreted</location>
    </subcellularLocation>
</comment>
<sequence>MAPSTHHLRSELVGRQTLPTCVYTCLSAGSLGDCTDLGDYSCICTSQVYLSSVGSCFGLSCNANDTTFGVEYIEAGCQAFGVNATVPVSSSTNSSTTSTSTNAASTDTTSAPELWQKRYLDVQAIMSSICAALFVIALIIGFLSCRARVRKEKQMSQNRSWTGVGGSTDGNSSKHKSAFGGGSRGAQSSAFTNSRNATTTFDTFGVTSSNFGGASQNQNVSFGPVLDRETRGVNRGFTNRLTLGDMGETEEWEMEVKDGESSVGADKKDVEMNEEEGGVSPTASTSRMGNGSEVDLGGSTVHLTKLDKGDGPHAL</sequence>
<evidence type="ECO:0000256" key="6">
    <source>
        <dbReference type="SAM" id="Phobius"/>
    </source>
</evidence>
<evidence type="ECO:0000256" key="4">
    <source>
        <dbReference type="ARBA" id="ARBA00023157"/>
    </source>
</evidence>
<feature type="region of interest" description="Disordered" evidence="5">
    <location>
        <begin position="251"/>
        <end position="315"/>
    </location>
</feature>
<feature type="transmembrane region" description="Helical" evidence="6">
    <location>
        <begin position="124"/>
        <end position="145"/>
    </location>
</feature>
<evidence type="ECO:0000256" key="3">
    <source>
        <dbReference type="ARBA" id="ARBA00022729"/>
    </source>
</evidence>
<reference evidence="8 9" key="1">
    <citation type="submission" date="2018-11" db="EMBL/GenBank/DDBJ databases">
        <title>Genome sequence of Saitozyma podzolica DSM 27192.</title>
        <authorList>
            <person name="Aliyu H."/>
            <person name="Gorte O."/>
            <person name="Ochsenreither K."/>
        </authorList>
    </citation>
    <scope>NUCLEOTIDE SEQUENCE [LARGE SCALE GENOMIC DNA]</scope>
    <source>
        <strain evidence="8 9">DSM 27192</strain>
    </source>
</reference>
<evidence type="ECO:0000313" key="9">
    <source>
        <dbReference type="Proteomes" id="UP000279259"/>
    </source>
</evidence>
<protein>
    <recommendedName>
        <fullName evidence="7">CFEM domain-containing protein</fullName>
    </recommendedName>
</protein>
<dbReference type="InterPro" id="IPR008427">
    <property type="entry name" value="Extracellular_membr_CFEM_dom"/>
</dbReference>
<gene>
    <name evidence="8" type="ORF">EHS25_008660</name>
</gene>
<proteinExistence type="predicted"/>
<evidence type="ECO:0000256" key="5">
    <source>
        <dbReference type="SAM" id="MobiDB-lite"/>
    </source>
</evidence>
<keyword evidence="6" id="KW-0812">Transmembrane</keyword>
<comment type="caution">
    <text evidence="8">The sequence shown here is derived from an EMBL/GenBank/DDBJ whole genome shotgun (WGS) entry which is preliminary data.</text>
</comment>
<keyword evidence="6" id="KW-1133">Transmembrane helix</keyword>
<dbReference type="EMBL" id="RSCD01000006">
    <property type="protein sequence ID" value="RSH92245.1"/>
    <property type="molecule type" value="Genomic_DNA"/>
</dbReference>